<accession>A0A815NM94</accession>
<proteinExistence type="predicted"/>
<dbReference type="InterPro" id="IPR016024">
    <property type="entry name" value="ARM-type_fold"/>
</dbReference>
<dbReference type="SUPFAM" id="SSF48371">
    <property type="entry name" value="ARM repeat"/>
    <property type="match status" value="1"/>
</dbReference>
<organism evidence="1 2">
    <name type="scientific">Rotaria sordida</name>
    <dbReference type="NCBI Taxonomy" id="392033"/>
    <lineage>
        <taxon>Eukaryota</taxon>
        <taxon>Metazoa</taxon>
        <taxon>Spiralia</taxon>
        <taxon>Gnathifera</taxon>
        <taxon>Rotifera</taxon>
        <taxon>Eurotatoria</taxon>
        <taxon>Bdelloidea</taxon>
        <taxon>Philodinida</taxon>
        <taxon>Philodinidae</taxon>
        <taxon>Rotaria</taxon>
    </lineage>
</organism>
<dbReference type="AlphaFoldDB" id="A0A815NM94"/>
<comment type="caution">
    <text evidence="1">The sequence shown here is derived from an EMBL/GenBank/DDBJ whole genome shotgun (WGS) entry which is preliminary data.</text>
</comment>
<feature type="non-terminal residue" evidence="1">
    <location>
        <position position="1"/>
    </location>
</feature>
<evidence type="ECO:0000313" key="2">
    <source>
        <dbReference type="Proteomes" id="UP000663882"/>
    </source>
</evidence>
<protein>
    <submittedName>
        <fullName evidence="1">Uncharacterized protein</fullName>
    </submittedName>
</protein>
<name>A0A815NM94_9BILA</name>
<sequence length="231" mass="26419">EIPNDMQISCVQAVRQYLEDEFDDVVATAATTLLSLVTQYESIVLDCASSLIGELISLFDSMDDLNIAASLMMKYAAKELSILEHSFPLLFERSLLEFDDKILTSLEQTTTLLDKDDRWYLNSSTTNHHHHHQYLAMGFTICHQEAPIEHDRVVVKCCRLATRLLDQLFNMIDFSISTNILQEHLINALNETIYFDEIAPSFTKLKRDLTSFMNECAKQQLCNSQSILSIE</sequence>
<dbReference type="OrthoDB" id="10252227at2759"/>
<dbReference type="Proteomes" id="UP000663882">
    <property type="component" value="Unassembled WGS sequence"/>
</dbReference>
<evidence type="ECO:0000313" key="1">
    <source>
        <dbReference type="EMBL" id="CAF1431583.1"/>
    </source>
</evidence>
<gene>
    <name evidence="1" type="ORF">RFH988_LOCUS35966</name>
</gene>
<reference evidence="1" key="1">
    <citation type="submission" date="2021-02" db="EMBL/GenBank/DDBJ databases">
        <authorList>
            <person name="Nowell W R."/>
        </authorList>
    </citation>
    <scope>NUCLEOTIDE SEQUENCE</scope>
</reference>
<dbReference type="EMBL" id="CAJNOO010005824">
    <property type="protein sequence ID" value="CAF1431583.1"/>
    <property type="molecule type" value="Genomic_DNA"/>
</dbReference>